<dbReference type="Proteomes" id="UP000273044">
    <property type="component" value="Chromosome"/>
</dbReference>
<sequence>MSRIEFNRAAVGVSAKKDWADSDMFGKIGRFITTLPAAGVARELPAGDNAGVAALRRAAGVFGQNVSMVLQEYSDACAVLGSGQEAAIANYDVTEFQNTSGYRELVKRMGG</sequence>
<organism evidence="2 3">
    <name type="scientific">Arachnia propionica</name>
    <dbReference type="NCBI Taxonomy" id="1750"/>
    <lineage>
        <taxon>Bacteria</taxon>
        <taxon>Bacillati</taxon>
        <taxon>Actinomycetota</taxon>
        <taxon>Actinomycetes</taxon>
        <taxon>Propionibacteriales</taxon>
        <taxon>Propionibacteriaceae</taxon>
        <taxon>Arachnia</taxon>
    </lineage>
</organism>
<dbReference type="RefSeq" id="WP_041696209.1">
    <property type="nucleotide sequence ID" value="NZ_CAJZDL010000011.1"/>
</dbReference>
<dbReference type="GeneID" id="64406188"/>
<evidence type="ECO:0000313" key="2">
    <source>
        <dbReference type="EMBL" id="VEH69434.1"/>
    </source>
</evidence>
<keyword evidence="3" id="KW-1185">Reference proteome</keyword>
<evidence type="ECO:0000313" key="1">
    <source>
        <dbReference type="EMBL" id="QUC10516.1"/>
    </source>
</evidence>
<accession>A0A3N4CYL6</accession>
<reference evidence="1" key="2">
    <citation type="submission" date="2021-03" db="EMBL/GenBank/DDBJ databases">
        <title>Human Oral Microbial Genomes.</title>
        <authorList>
            <person name="Johnston C.D."/>
            <person name="Chen T."/>
            <person name="Dewhirst F.E."/>
        </authorList>
    </citation>
    <scope>NUCLEOTIDE SEQUENCE</scope>
    <source>
        <strain evidence="1">F0714</strain>
    </source>
</reference>
<dbReference type="EMBL" id="CP072385">
    <property type="protein sequence ID" value="QUC10516.1"/>
    <property type="molecule type" value="Genomic_DNA"/>
</dbReference>
<dbReference type="OrthoDB" id="3262730at2"/>
<dbReference type="AlphaFoldDB" id="A0A3N4CYL6"/>
<dbReference type="EMBL" id="LR134406">
    <property type="protein sequence ID" value="VEH69434.1"/>
    <property type="molecule type" value="Genomic_DNA"/>
</dbReference>
<gene>
    <name evidence="1" type="ORF">J5A53_12120</name>
    <name evidence="2" type="ORF">NCTC12967_00703</name>
</gene>
<evidence type="ECO:0000313" key="3">
    <source>
        <dbReference type="Proteomes" id="UP000273044"/>
    </source>
</evidence>
<name>A0A3N4CYL6_9ACTN</name>
<dbReference type="Proteomes" id="UP000677180">
    <property type="component" value="Chromosome"/>
</dbReference>
<protein>
    <submittedName>
        <fullName evidence="2">Uncharacterized protein</fullName>
    </submittedName>
</protein>
<proteinExistence type="predicted"/>
<reference evidence="2 3" key="1">
    <citation type="submission" date="2018-12" db="EMBL/GenBank/DDBJ databases">
        <authorList>
            <consortium name="Pathogen Informatics"/>
        </authorList>
    </citation>
    <scope>NUCLEOTIDE SEQUENCE [LARGE SCALE GENOMIC DNA]</scope>
    <source>
        <strain evidence="2 3">NCTC12967</strain>
    </source>
</reference>